<organism evidence="2 3">
    <name type="scientific">Nannochloropsis gaditana</name>
    <dbReference type="NCBI Taxonomy" id="72520"/>
    <lineage>
        <taxon>Eukaryota</taxon>
        <taxon>Sar</taxon>
        <taxon>Stramenopiles</taxon>
        <taxon>Ochrophyta</taxon>
        <taxon>Eustigmatophyceae</taxon>
        <taxon>Eustigmatales</taxon>
        <taxon>Monodopsidaceae</taxon>
        <taxon>Nannochloropsis</taxon>
    </lineage>
</organism>
<evidence type="ECO:0000313" key="2">
    <source>
        <dbReference type="EMBL" id="EWM24101.1"/>
    </source>
</evidence>
<protein>
    <submittedName>
        <fullName evidence="2">Uncharacterized protein</fullName>
    </submittedName>
</protein>
<feature type="non-terminal residue" evidence="2">
    <location>
        <position position="1"/>
    </location>
</feature>
<comment type="caution">
    <text evidence="2">The sequence shown here is derived from an EMBL/GenBank/DDBJ whole genome shotgun (WGS) entry which is preliminary data.</text>
</comment>
<dbReference type="EMBL" id="AZIL01001367">
    <property type="protein sequence ID" value="EWM24101.1"/>
    <property type="molecule type" value="Genomic_DNA"/>
</dbReference>
<dbReference type="Proteomes" id="UP000019335">
    <property type="component" value="Chromosome 15"/>
</dbReference>
<feature type="region of interest" description="Disordered" evidence="1">
    <location>
        <begin position="1"/>
        <end position="49"/>
    </location>
</feature>
<dbReference type="AlphaFoldDB" id="W7TU30"/>
<accession>W7TU30</accession>
<name>W7TU30_9STRA</name>
<keyword evidence="3" id="KW-1185">Reference proteome</keyword>
<gene>
    <name evidence="2" type="ORF">Naga_101445g2</name>
</gene>
<reference evidence="2 3" key="1">
    <citation type="journal article" date="2014" name="Mol. Plant">
        <title>Chromosome Scale Genome Assembly and Transcriptome Profiling of Nannochloropsis gaditana in Nitrogen Depletion.</title>
        <authorList>
            <person name="Corteggiani Carpinelli E."/>
            <person name="Telatin A."/>
            <person name="Vitulo N."/>
            <person name="Forcato C."/>
            <person name="D'Angelo M."/>
            <person name="Schiavon R."/>
            <person name="Vezzi A."/>
            <person name="Giacometti G.M."/>
            <person name="Morosinotto T."/>
            <person name="Valle G."/>
        </authorList>
    </citation>
    <scope>NUCLEOTIDE SEQUENCE [LARGE SCALE GENOMIC DNA]</scope>
    <source>
        <strain evidence="2 3">B-31</strain>
    </source>
</reference>
<evidence type="ECO:0000256" key="1">
    <source>
        <dbReference type="SAM" id="MobiDB-lite"/>
    </source>
</evidence>
<sequence>EAGMGEGDEFRRGGRAAGGGGERRGNSRQGGCWANEEEGGVGGGMEGEVEDHFVDNFEAVMSWEDAWSHACGLTTFASPRCDGTCQLGNIAVSGNRVTLTSPFSTSMCRSLPPHH</sequence>
<proteinExistence type="predicted"/>
<evidence type="ECO:0000313" key="3">
    <source>
        <dbReference type="Proteomes" id="UP000019335"/>
    </source>
</evidence>